<dbReference type="SUPFAM" id="SSF82754">
    <property type="entry name" value="C-terminal, gelsolin-like domain of Sec23/24"/>
    <property type="match status" value="1"/>
</dbReference>
<accession>A0ABQ9WF27</accession>
<keyword evidence="3 6" id="KW-0963">Cytoplasm</keyword>
<dbReference type="InterPro" id="IPR007122">
    <property type="entry name" value="Villin/Gelsolin"/>
</dbReference>
<comment type="caution">
    <text evidence="8">The sequence shown here is derived from an EMBL/GenBank/DDBJ whole genome shotgun (WGS) entry which is preliminary data.</text>
</comment>
<dbReference type="EMBL" id="JASSZA010000001">
    <property type="protein sequence ID" value="KAK2120253.1"/>
    <property type="molecule type" value="Genomic_DNA"/>
</dbReference>
<dbReference type="InterPro" id="IPR029006">
    <property type="entry name" value="ADF-H/Gelsolin-like_dom_sf"/>
</dbReference>
<keyword evidence="6" id="KW-0009">Actin-binding</keyword>
<dbReference type="Gene3D" id="3.40.20.10">
    <property type="entry name" value="Severin"/>
    <property type="match status" value="1"/>
</dbReference>
<dbReference type="Proteomes" id="UP001266305">
    <property type="component" value="Unassembled WGS sequence"/>
</dbReference>
<comment type="function">
    <text evidence="6">Calcium-regulated, actin-modulating protein that binds to the plus (or barbed) ends of actin monomers or filaments, preventing monomer exchange (end-blocking or capping). It can promote the assembly of monomers into filaments (nucleation) as well as sever filaments already formed. Plays a role in ciliogenesis.</text>
</comment>
<keyword evidence="4" id="KW-0479">Metal-binding</keyword>
<comment type="subcellular location">
    <subcellularLocation>
        <location evidence="6">Cytoplasm</location>
        <location evidence="6">Cytoskeleton</location>
    </subcellularLocation>
</comment>
<evidence type="ECO:0000256" key="6">
    <source>
        <dbReference type="RuleBase" id="RU367130"/>
    </source>
</evidence>
<name>A0ABQ9WF27_SAGOE</name>
<proteinExistence type="inferred from homology"/>
<evidence type="ECO:0000256" key="3">
    <source>
        <dbReference type="ARBA" id="ARBA00022490"/>
    </source>
</evidence>
<evidence type="ECO:0000313" key="9">
    <source>
        <dbReference type="Proteomes" id="UP001266305"/>
    </source>
</evidence>
<evidence type="ECO:0000256" key="4">
    <source>
        <dbReference type="ARBA" id="ARBA00022723"/>
    </source>
</evidence>
<evidence type="ECO:0000256" key="1">
    <source>
        <dbReference type="ARBA" id="ARBA00008418"/>
    </source>
</evidence>
<protein>
    <recommendedName>
        <fullName evidence="6">Gelsolin</fullName>
        <shortName evidence="6">ADF</shortName>
    </recommendedName>
    <alternativeName>
        <fullName evidence="6">Actin-depolymerizing factor</fullName>
    </alternativeName>
</protein>
<evidence type="ECO:0000256" key="2">
    <source>
        <dbReference type="ARBA" id="ARBA00022467"/>
    </source>
</evidence>
<sequence length="84" mass="9254">MDYPKQTQVSVLPEGGETPLFKQFFKNWRDPDQTDGLGLSYLSSHIANVERVPFDAATLHTSTAMAAQHGMDDDGTGQKQEVSL</sequence>
<dbReference type="PANTHER" id="PTHR11977:SF29">
    <property type="entry name" value="GELSOLIN"/>
    <property type="match status" value="1"/>
</dbReference>
<comment type="subunit">
    <text evidence="5">Binds to actin and to fibronectin. Identified in a complex composed of ACTA1, COBL, GSN and TMSB4X. Interacts with the inactive form of EIF2AK2/PKR. Interacts with FLII.</text>
</comment>
<organism evidence="8 9">
    <name type="scientific">Saguinus oedipus</name>
    <name type="common">Cotton-top tamarin</name>
    <name type="synonym">Oedipomidas oedipus</name>
    <dbReference type="NCBI Taxonomy" id="9490"/>
    <lineage>
        <taxon>Eukaryota</taxon>
        <taxon>Metazoa</taxon>
        <taxon>Chordata</taxon>
        <taxon>Craniata</taxon>
        <taxon>Vertebrata</taxon>
        <taxon>Euteleostomi</taxon>
        <taxon>Mammalia</taxon>
        <taxon>Eutheria</taxon>
        <taxon>Euarchontoglires</taxon>
        <taxon>Primates</taxon>
        <taxon>Haplorrhini</taxon>
        <taxon>Platyrrhini</taxon>
        <taxon>Cebidae</taxon>
        <taxon>Callitrichinae</taxon>
        <taxon>Saguinus</taxon>
    </lineage>
</organism>
<dbReference type="InterPro" id="IPR036180">
    <property type="entry name" value="Gelsolin-like_dom_sf"/>
</dbReference>
<comment type="similarity">
    <text evidence="1 6">Belongs to the villin/gelsolin family.</text>
</comment>
<keyword evidence="9" id="KW-1185">Reference proteome</keyword>
<evidence type="ECO:0000256" key="7">
    <source>
        <dbReference type="SAM" id="MobiDB-lite"/>
    </source>
</evidence>
<dbReference type="PANTHER" id="PTHR11977">
    <property type="entry name" value="VILLIN"/>
    <property type="match status" value="1"/>
</dbReference>
<evidence type="ECO:0000313" key="8">
    <source>
        <dbReference type="EMBL" id="KAK2120253.1"/>
    </source>
</evidence>
<gene>
    <name evidence="8" type="ORF">P7K49_001639</name>
</gene>
<evidence type="ECO:0000256" key="5">
    <source>
        <dbReference type="ARBA" id="ARBA00046794"/>
    </source>
</evidence>
<keyword evidence="2 6" id="KW-0117">Actin capping</keyword>
<reference evidence="8 9" key="1">
    <citation type="submission" date="2023-05" db="EMBL/GenBank/DDBJ databases">
        <title>B98-5 Cell Line De Novo Hybrid Assembly: An Optical Mapping Approach.</title>
        <authorList>
            <person name="Kananen K."/>
            <person name="Auerbach J.A."/>
            <person name="Kautto E."/>
            <person name="Blachly J.S."/>
        </authorList>
    </citation>
    <scope>NUCLEOTIDE SEQUENCE [LARGE SCALE GENOMIC DNA]</scope>
    <source>
        <strain evidence="8">B95-8</strain>
        <tissue evidence="8">Cell line</tissue>
    </source>
</reference>
<feature type="region of interest" description="Disordered" evidence="7">
    <location>
        <begin position="65"/>
        <end position="84"/>
    </location>
</feature>